<protein>
    <submittedName>
        <fullName evidence="2">Uncharacterized protein</fullName>
    </submittedName>
</protein>
<name>A0A9X8SLX1_9BACI</name>
<feature type="transmembrane region" description="Helical" evidence="1">
    <location>
        <begin position="82"/>
        <end position="105"/>
    </location>
</feature>
<dbReference type="RefSeq" id="WP_000812404.1">
    <property type="nucleotide sequence ID" value="NZ_FWZC01000078.1"/>
</dbReference>
<comment type="caution">
    <text evidence="2">The sequence shown here is derived from an EMBL/GenBank/DDBJ whole genome shotgun (WGS) entry which is preliminary data.</text>
</comment>
<organism evidence="2 3">
    <name type="scientific">Bacillus paranthracis</name>
    <dbReference type="NCBI Taxonomy" id="2026186"/>
    <lineage>
        <taxon>Bacteria</taxon>
        <taxon>Bacillati</taxon>
        <taxon>Bacillota</taxon>
        <taxon>Bacilli</taxon>
        <taxon>Bacillales</taxon>
        <taxon>Bacillaceae</taxon>
        <taxon>Bacillus</taxon>
        <taxon>Bacillus cereus group</taxon>
    </lineage>
</organism>
<accession>A0A9X8SLX1</accession>
<reference evidence="2 3" key="1">
    <citation type="submission" date="2017-04" db="EMBL/GenBank/DDBJ databases">
        <authorList>
            <person name="Criscuolo A."/>
        </authorList>
    </citation>
    <scope>NUCLEOTIDE SEQUENCE [LARGE SCALE GENOMIC DNA]</scope>
    <source>
        <strain evidence="2">16-00221</strain>
    </source>
</reference>
<dbReference type="AlphaFoldDB" id="A0A9X8SLX1"/>
<keyword evidence="1" id="KW-0472">Membrane</keyword>
<keyword evidence="1" id="KW-0812">Transmembrane</keyword>
<feature type="transmembrane region" description="Helical" evidence="1">
    <location>
        <begin position="12"/>
        <end position="30"/>
    </location>
</feature>
<dbReference type="EMBL" id="FWZC01000078">
    <property type="protein sequence ID" value="SME42385.1"/>
    <property type="molecule type" value="Genomic_DNA"/>
</dbReference>
<keyword evidence="1" id="KW-1133">Transmembrane helix</keyword>
<feature type="transmembrane region" description="Helical" evidence="1">
    <location>
        <begin position="50"/>
        <end position="70"/>
    </location>
</feature>
<evidence type="ECO:0000256" key="1">
    <source>
        <dbReference type="SAM" id="Phobius"/>
    </source>
</evidence>
<evidence type="ECO:0000313" key="3">
    <source>
        <dbReference type="Proteomes" id="UP000194435"/>
    </source>
</evidence>
<evidence type="ECO:0000313" key="2">
    <source>
        <dbReference type="EMBL" id="SME42385.1"/>
    </source>
</evidence>
<dbReference type="Proteomes" id="UP000194435">
    <property type="component" value="Unassembled WGS sequence"/>
</dbReference>
<sequence length="109" mass="12603">MKQNKKNIISPTLELILMVLYLMVAANILLKVDIEFLKQMAQYNAILLQKIILIFTIIGTFLTSLYFITLRKDQIKERKKTISLLGMYITVIIISLFSNDIASFVNDFI</sequence>
<proteinExistence type="predicted"/>
<gene>
    <name evidence="2" type="ORF">BACERE00221_04584</name>
</gene>